<evidence type="ECO:0000256" key="1">
    <source>
        <dbReference type="SAM" id="MobiDB-lite"/>
    </source>
</evidence>
<dbReference type="RefSeq" id="WP_340294834.1">
    <property type="nucleotide sequence ID" value="NZ_JBBEOI010000185.1"/>
</dbReference>
<dbReference type="EMBL" id="JBHRWW010000018">
    <property type="protein sequence ID" value="MFC3690226.1"/>
    <property type="molecule type" value="Genomic_DNA"/>
</dbReference>
<evidence type="ECO:0000256" key="2">
    <source>
        <dbReference type="SAM" id="Phobius"/>
    </source>
</evidence>
<keyword evidence="4" id="KW-1185">Reference proteome</keyword>
<keyword evidence="2" id="KW-1133">Transmembrane helix</keyword>
<keyword evidence="2" id="KW-0472">Membrane</keyword>
<feature type="transmembrane region" description="Helical" evidence="2">
    <location>
        <begin position="72"/>
        <end position="89"/>
    </location>
</feature>
<organism evidence="3 4">
    <name type="scientific">Aquipuribacter hungaricus</name>
    <dbReference type="NCBI Taxonomy" id="545624"/>
    <lineage>
        <taxon>Bacteria</taxon>
        <taxon>Bacillati</taxon>
        <taxon>Actinomycetota</taxon>
        <taxon>Actinomycetes</taxon>
        <taxon>Micrococcales</taxon>
        <taxon>Intrasporangiaceae</taxon>
        <taxon>Aquipuribacter</taxon>
    </lineage>
</organism>
<accession>A0ABV7WNU3</accession>
<reference evidence="4" key="1">
    <citation type="journal article" date="2019" name="Int. J. Syst. Evol. Microbiol.">
        <title>The Global Catalogue of Microorganisms (GCM) 10K type strain sequencing project: providing services to taxonomists for standard genome sequencing and annotation.</title>
        <authorList>
            <consortium name="The Broad Institute Genomics Platform"/>
            <consortium name="The Broad Institute Genome Sequencing Center for Infectious Disease"/>
            <person name="Wu L."/>
            <person name="Ma J."/>
        </authorList>
    </citation>
    <scope>NUCLEOTIDE SEQUENCE [LARGE SCALE GENOMIC DNA]</scope>
    <source>
        <strain evidence="4">NCAIM B.02333</strain>
    </source>
</reference>
<dbReference type="PROSITE" id="PS51257">
    <property type="entry name" value="PROKAR_LIPOPROTEIN"/>
    <property type="match status" value="1"/>
</dbReference>
<proteinExistence type="predicted"/>
<protein>
    <submittedName>
        <fullName evidence="3">Uncharacterized protein</fullName>
    </submittedName>
</protein>
<feature type="region of interest" description="Disordered" evidence="1">
    <location>
        <begin position="137"/>
        <end position="158"/>
    </location>
</feature>
<gene>
    <name evidence="3" type="ORF">ACFOLH_17910</name>
</gene>
<feature type="transmembrane region" description="Helical" evidence="2">
    <location>
        <begin position="46"/>
        <end position="63"/>
    </location>
</feature>
<feature type="transmembrane region" description="Helical" evidence="2">
    <location>
        <begin position="109"/>
        <end position="128"/>
    </location>
</feature>
<evidence type="ECO:0000313" key="3">
    <source>
        <dbReference type="EMBL" id="MFC3690226.1"/>
    </source>
</evidence>
<keyword evidence="2" id="KW-0812">Transmembrane</keyword>
<dbReference type="Proteomes" id="UP001595685">
    <property type="component" value="Unassembled WGS sequence"/>
</dbReference>
<comment type="caution">
    <text evidence="3">The sequence shown here is derived from an EMBL/GenBank/DDBJ whole genome shotgun (WGS) entry which is preliminary data.</text>
</comment>
<name>A0ABV7WNU3_9MICO</name>
<evidence type="ECO:0000313" key="4">
    <source>
        <dbReference type="Proteomes" id="UP001595685"/>
    </source>
</evidence>
<sequence length="158" mass="15989">MRRAPARPLLVVLSGGLVVLGACLPWLTTAAGLRGPAALDSGFGQLLAGLGLLVAAGGAVLLWRDTAAGRRAVLVAALPATLLAGWMLAQSEGRYAVLVGEVPALAERGPGGFVALAASLLATGLVLVEHPSQVLRPAGGQVRRTGPGRPAQARTRLR</sequence>